<dbReference type="AlphaFoldDB" id="E6LEM5"/>
<comment type="caution">
    <text evidence="1">The sequence shown here is derived from an EMBL/GenBank/DDBJ whole genome shotgun (WGS) entry which is preliminary data.</text>
</comment>
<dbReference type="EMBL" id="AEPV01000029">
    <property type="protein sequence ID" value="EFU74338.1"/>
    <property type="molecule type" value="Genomic_DNA"/>
</dbReference>
<dbReference type="STRING" id="888064.HMPREF9088_0815"/>
<sequence length="134" mass="15619">MTREEIKRKVMKLMVNRVYEEFAESEEYEAILLSDIEDKDSVIILGVYDRVWEGLFEERLRSFVKKVKSIDDLMDEIVHLSRDIKSFETQLYMLANRTEDGSLTGEAMNAYAGLVPNTNMEILETIEEVVLCKN</sequence>
<keyword evidence="2" id="KW-1185">Reference proteome</keyword>
<name>E6LEM5_ENTI1</name>
<dbReference type="PATRIC" id="fig|888064.11.peg.1467"/>
<accession>E6LEM5</accession>
<dbReference type="eggNOG" id="ENOG503077U">
    <property type="taxonomic scope" value="Bacteria"/>
</dbReference>
<reference evidence="1 2" key="1">
    <citation type="submission" date="2010-12" db="EMBL/GenBank/DDBJ databases">
        <authorList>
            <person name="Muzny D."/>
            <person name="Qin X."/>
            <person name="Deng J."/>
            <person name="Jiang H."/>
            <person name="Liu Y."/>
            <person name="Qu J."/>
            <person name="Song X.-Z."/>
            <person name="Zhang L."/>
            <person name="Thornton R."/>
            <person name="Coyle M."/>
            <person name="Francisco L."/>
            <person name="Jackson L."/>
            <person name="Javaid M."/>
            <person name="Korchina V."/>
            <person name="Kovar C."/>
            <person name="Mata R."/>
            <person name="Mathew T."/>
            <person name="Ngo R."/>
            <person name="Nguyen L."/>
            <person name="Nguyen N."/>
            <person name="Okwuonu G."/>
            <person name="Ongeri F."/>
            <person name="Pham C."/>
            <person name="Simmons D."/>
            <person name="Wilczek-Boney K."/>
            <person name="Hale W."/>
            <person name="Jakkamsetti A."/>
            <person name="Pham P."/>
            <person name="Ruth R."/>
            <person name="San Lucas F."/>
            <person name="Warren J."/>
            <person name="Zhang J."/>
            <person name="Zhao Z."/>
            <person name="Zhou C."/>
            <person name="Zhu D."/>
            <person name="Lee S."/>
            <person name="Bess C."/>
            <person name="Blankenburg K."/>
            <person name="Forbes L."/>
            <person name="Fu Q."/>
            <person name="Gubbala S."/>
            <person name="Hirani K."/>
            <person name="Jayaseelan J.C."/>
            <person name="Lara F."/>
            <person name="Munidasa M."/>
            <person name="Palculict T."/>
            <person name="Patil S."/>
            <person name="Pu L.-L."/>
            <person name="Saada N."/>
            <person name="Tang L."/>
            <person name="Weissenberger G."/>
            <person name="Zhu Y."/>
            <person name="Hemphill L."/>
            <person name="Shang Y."/>
            <person name="Youmans B."/>
            <person name="Ayvaz T."/>
            <person name="Ross M."/>
            <person name="Santibanez J."/>
            <person name="Aqrawi P."/>
            <person name="Gross S."/>
            <person name="Joshi V."/>
            <person name="Fowler G."/>
            <person name="Nazareth L."/>
            <person name="Reid J."/>
            <person name="Worley K."/>
            <person name="Petrosino J."/>
            <person name="Highlander S."/>
            <person name="Gibbs R."/>
        </authorList>
    </citation>
    <scope>NUCLEOTIDE SEQUENCE [LARGE SCALE GENOMIC DNA]</scope>
    <source>
        <strain evidence="2">DSM 15952 / CCUG 50447 / LMG 22039 / TP 1.5</strain>
    </source>
</reference>
<dbReference type="HOGENOM" id="CLU_1892978_0_0_9"/>
<proteinExistence type="predicted"/>
<dbReference type="Proteomes" id="UP000010296">
    <property type="component" value="Unassembled WGS sequence"/>
</dbReference>
<evidence type="ECO:0000313" key="2">
    <source>
        <dbReference type="Proteomes" id="UP000010296"/>
    </source>
</evidence>
<gene>
    <name evidence="1" type="ORF">HMPREF9088_0815</name>
</gene>
<organism evidence="1 2">
    <name type="scientific">Enterococcus italicus (strain DSM 15952 / CCUG 50447 / LMG 22039 / TP 1.5)</name>
    <dbReference type="NCBI Taxonomy" id="888064"/>
    <lineage>
        <taxon>Bacteria</taxon>
        <taxon>Bacillati</taxon>
        <taxon>Bacillota</taxon>
        <taxon>Bacilli</taxon>
        <taxon>Lactobacillales</taxon>
        <taxon>Enterococcaceae</taxon>
        <taxon>Enterococcus</taxon>
    </lineage>
</organism>
<evidence type="ECO:0000313" key="1">
    <source>
        <dbReference type="EMBL" id="EFU74338.1"/>
    </source>
</evidence>
<protein>
    <submittedName>
        <fullName evidence="1">Uncharacterized protein</fullName>
    </submittedName>
</protein>
<dbReference type="RefSeq" id="WP_007207836.1">
    <property type="nucleotide sequence ID" value="NZ_GL622241.1"/>
</dbReference>